<evidence type="ECO:0000313" key="2">
    <source>
        <dbReference type="Proteomes" id="UP000188637"/>
    </source>
</evidence>
<name>A0ACC8XH56_9FIRM</name>
<keyword evidence="1" id="KW-0547">Nucleotide-binding</keyword>
<accession>A0ACC8XH56</accession>
<protein>
    <submittedName>
        <fullName evidence="1">Peptide ABC transporter ATP-binding protein</fullName>
    </submittedName>
</protein>
<organism evidence="1 2">
    <name type="scientific">Candidatus Epulonipiscium fishelsonii</name>
    <dbReference type="NCBI Taxonomy" id="77094"/>
    <lineage>
        <taxon>Bacteria</taxon>
        <taxon>Bacillati</taxon>
        <taxon>Bacillota</taxon>
        <taxon>Clostridia</taxon>
        <taxon>Lachnospirales</taxon>
        <taxon>Lachnospiraceae</taxon>
        <taxon>Candidatus Epulonipiscium</taxon>
    </lineage>
</organism>
<dbReference type="Proteomes" id="UP000188637">
    <property type="component" value="Unassembled WGS sequence"/>
</dbReference>
<reference evidence="1" key="1">
    <citation type="submission" date="2016-08" db="EMBL/GenBank/DDBJ databases">
        <authorList>
            <person name="Ngugi D.K."/>
            <person name="Miyake S."/>
            <person name="Stingl U."/>
        </authorList>
    </citation>
    <scope>NUCLEOTIDE SEQUENCE</scope>
    <source>
        <strain evidence="1">SCG-D08WGA-EpuloA1</strain>
    </source>
</reference>
<proteinExistence type="predicted"/>
<keyword evidence="2" id="KW-1185">Reference proteome</keyword>
<evidence type="ECO:0000313" key="1">
    <source>
        <dbReference type="EMBL" id="ONI42902.1"/>
    </source>
</evidence>
<keyword evidence="1" id="KW-0067">ATP-binding</keyword>
<gene>
    <name evidence="1" type="ORF">AN640_06990</name>
</gene>
<sequence length="251" mass="27808">MLVVKNLSLSFKMYDKGFRQRTVETIKDISLSVTEGEVVAIIGSSGSGKSLLAHAMFGILPNNAIVNGEMYFNNKLMTQEYIKSIRGKEMALVPQSVTYFDQLMPIGKQIVENNVTKEAQRKAFKRYGLTLKDEKLYPYELSGGMARRALISTAVASGAKLIVADEPTPGLSEELGKEVLQNFKELADEGCGVLLITHDIDLALQFSDRIYIFYDGTVVDHIKTEHFLSGNIIGEYAKALYHALPQNGFSL</sequence>
<dbReference type="EMBL" id="LJHD01000173">
    <property type="protein sequence ID" value="ONI42902.1"/>
    <property type="molecule type" value="Genomic_DNA"/>
</dbReference>
<comment type="caution">
    <text evidence="1">The sequence shown here is derived from an EMBL/GenBank/DDBJ whole genome shotgun (WGS) entry which is preliminary data.</text>
</comment>